<comment type="caution">
    <text evidence="5">The sequence shown here is derived from an EMBL/GenBank/DDBJ whole genome shotgun (WGS) entry which is preliminary data.</text>
</comment>
<dbReference type="EC" id="3.4.21.-" evidence="5"/>
<reference evidence="5 6" key="1">
    <citation type="submission" date="2024-06" db="EMBL/GenBank/DDBJ databases">
        <title>Genomic Encyclopedia of Type Strains, Phase V (KMG-V): Genome sequencing to study the core and pangenomes of soil and plant-associated prokaryotes.</title>
        <authorList>
            <person name="Whitman W."/>
        </authorList>
    </citation>
    <scope>NUCLEOTIDE SEQUENCE [LARGE SCALE GENOMIC DNA]</scope>
    <source>
        <strain evidence="5 6">NE40</strain>
    </source>
</reference>
<sequence>MTTRTTLHTLTAAIIAVTGASLAQASSMDAATRSDAEMMTFDPSLTLTYKNYYFRDKPKSDSGYEIDEWVHGVMADFDSGYVNNKVGAVVTTGFASPISVKDGFSTSTPTNSKGDGANAIAGFQQAYVKARYGVDQLEFVLNAGVKVRSFELYGDSGSRVLPSSTNGADLTASFADANLYATRIRGFSARNDSVFSGDLTNGSEKIDHLTIVGGNYSVAGVGLAAEVAESTDYLKKSFVKASYDAGLNDSTNLSMDVRYGTAKENGKLYANNDYKSKYYNVNAKVGFGNAYVGLGYNKTADGDYDNGFFAGDHGKFNSGLAQWEDNSLQDEKAYVVSAGYNFADQGMAGLGIDLWYVNGSDAKDIDDFKRREFGSLISYQFDGQLEGLSVKWLHVNYKAEGTATGSRTSLPGTIYKEKINRFYVTYDFLVF</sequence>
<gene>
    <name evidence="5" type="ORF">V5J35_000044</name>
</gene>
<accession>A0ABV2SAQ8</accession>
<feature type="chain" id="PRO_5045846982" evidence="4">
    <location>
        <begin position="26"/>
        <end position="431"/>
    </location>
</feature>
<keyword evidence="6" id="KW-1185">Reference proteome</keyword>
<proteinExistence type="inferred from homology"/>
<feature type="signal peptide" evidence="4">
    <location>
        <begin position="1"/>
        <end position="25"/>
    </location>
</feature>
<keyword evidence="3 4" id="KW-0732">Signal</keyword>
<dbReference type="PANTHER" id="PTHR34596:SF2">
    <property type="entry name" value="CHITOPORIN"/>
    <property type="match status" value="1"/>
</dbReference>
<comment type="similarity">
    <text evidence="1">Belongs to the outer membrane porin (Opr) (TC 1.B.25) family.</text>
</comment>
<dbReference type="Gene3D" id="2.40.160.10">
    <property type="entry name" value="Porin"/>
    <property type="match status" value="1"/>
</dbReference>
<dbReference type="PANTHER" id="PTHR34596">
    <property type="entry name" value="CHITOPORIN"/>
    <property type="match status" value="1"/>
</dbReference>
<dbReference type="GO" id="GO:0016787">
    <property type="term" value="F:hydrolase activity"/>
    <property type="evidence" value="ECO:0007669"/>
    <property type="project" value="UniProtKB-KW"/>
</dbReference>
<name>A0ABV2SAQ8_9GAMM</name>
<dbReference type="Pfam" id="PF03573">
    <property type="entry name" value="OprD"/>
    <property type="match status" value="1"/>
</dbReference>
<evidence type="ECO:0000313" key="5">
    <source>
        <dbReference type="EMBL" id="MET4754852.1"/>
    </source>
</evidence>
<organism evidence="5 6">
    <name type="scientific">Endozoicomonas lisbonensis</name>
    <dbReference type="NCBI Taxonomy" id="3120522"/>
    <lineage>
        <taxon>Bacteria</taxon>
        <taxon>Pseudomonadati</taxon>
        <taxon>Pseudomonadota</taxon>
        <taxon>Gammaproteobacteria</taxon>
        <taxon>Oceanospirillales</taxon>
        <taxon>Endozoicomonadaceae</taxon>
        <taxon>Endozoicomonas</taxon>
    </lineage>
</organism>
<dbReference type="RefSeq" id="WP_354011654.1">
    <property type="nucleotide sequence ID" value="NZ_JBEWTA010000003.1"/>
</dbReference>
<evidence type="ECO:0000256" key="4">
    <source>
        <dbReference type="SAM" id="SignalP"/>
    </source>
</evidence>
<protein>
    <submittedName>
        <fullName evidence="5">Imipenem/basic amino acid-specific outer membrane pore</fullName>
        <ecNumber evidence="5">3.4.21.-</ecNumber>
    </submittedName>
</protein>
<dbReference type="Proteomes" id="UP001549366">
    <property type="component" value="Unassembled WGS sequence"/>
</dbReference>
<evidence type="ECO:0000256" key="3">
    <source>
        <dbReference type="ARBA" id="ARBA00022729"/>
    </source>
</evidence>
<keyword evidence="2" id="KW-0813">Transport</keyword>
<dbReference type="InterPro" id="IPR023614">
    <property type="entry name" value="Porin_dom_sf"/>
</dbReference>
<evidence type="ECO:0000256" key="2">
    <source>
        <dbReference type="ARBA" id="ARBA00022448"/>
    </source>
</evidence>
<evidence type="ECO:0000256" key="1">
    <source>
        <dbReference type="ARBA" id="ARBA00009075"/>
    </source>
</evidence>
<keyword evidence="5" id="KW-0378">Hydrolase</keyword>
<dbReference type="InterPro" id="IPR005318">
    <property type="entry name" value="OM_porin_bac"/>
</dbReference>
<evidence type="ECO:0000313" key="6">
    <source>
        <dbReference type="Proteomes" id="UP001549366"/>
    </source>
</evidence>
<dbReference type="EMBL" id="JBEWTB010000001">
    <property type="protein sequence ID" value="MET4754852.1"/>
    <property type="molecule type" value="Genomic_DNA"/>
</dbReference>